<evidence type="ECO:0000256" key="6">
    <source>
        <dbReference type="ARBA" id="ARBA00023180"/>
    </source>
</evidence>
<dbReference type="EMBL" id="CAJEWN010003282">
    <property type="protein sequence ID" value="CAD2207148.1"/>
    <property type="molecule type" value="Genomic_DNA"/>
</dbReference>
<dbReference type="PANTHER" id="PTHR46022:SF1">
    <property type="entry name" value="PROTEIN PATCHED"/>
    <property type="match status" value="1"/>
</dbReference>
<accession>A0A6V7Y6G7</accession>
<comment type="subcellular location">
    <subcellularLocation>
        <location evidence="1">Membrane</location>
        <topology evidence="1">Multi-pass membrane protein</topology>
    </subcellularLocation>
</comment>
<dbReference type="GO" id="GO:0005119">
    <property type="term" value="F:smoothened binding"/>
    <property type="evidence" value="ECO:0007669"/>
    <property type="project" value="TreeGrafter"/>
</dbReference>
<organism evidence="7 8">
    <name type="scientific">Meloidogyne enterolobii</name>
    <name type="common">Root-knot nematode worm</name>
    <name type="synonym">Meloidogyne mayaguensis</name>
    <dbReference type="NCBI Taxonomy" id="390850"/>
    <lineage>
        <taxon>Eukaryota</taxon>
        <taxon>Metazoa</taxon>
        <taxon>Ecdysozoa</taxon>
        <taxon>Nematoda</taxon>
        <taxon>Chromadorea</taxon>
        <taxon>Rhabditida</taxon>
        <taxon>Tylenchina</taxon>
        <taxon>Tylenchomorpha</taxon>
        <taxon>Tylenchoidea</taxon>
        <taxon>Meloidogynidae</taxon>
        <taxon>Meloidogyninae</taxon>
        <taxon>Meloidogyne</taxon>
    </lineage>
</organism>
<dbReference type="AlphaFoldDB" id="A0A6V7Y6G7"/>
<gene>
    <name evidence="7" type="ORF">MENT_LOCUS61062</name>
</gene>
<name>A0A6V7Y6G7_MELEN</name>
<protein>
    <submittedName>
        <fullName evidence="7">Uncharacterized protein</fullName>
    </submittedName>
</protein>
<evidence type="ECO:0000256" key="1">
    <source>
        <dbReference type="ARBA" id="ARBA00004141"/>
    </source>
</evidence>
<dbReference type="PANTHER" id="PTHR46022">
    <property type="entry name" value="PROTEIN PATCHED"/>
    <property type="match status" value="1"/>
</dbReference>
<keyword evidence="4" id="KW-1133">Transmembrane helix</keyword>
<evidence type="ECO:0000256" key="3">
    <source>
        <dbReference type="ARBA" id="ARBA00022692"/>
    </source>
</evidence>
<dbReference type="GO" id="GO:0097108">
    <property type="term" value="F:hedgehog family protein binding"/>
    <property type="evidence" value="ECO:0007669"/>
    <property type="project" value="TreeGrafter"/>
</dbReference>
<evidence type="ECO:0000313" key="8">
    <source>
        <dbReference type="Proteomes" id="UP000580250"/>
    </source>
</evidence>
<proteinExistence type="inferred from homology"/>
<keyword evidence="5" id="KW-0472">Membrane</keyword>
<comment type="caution">
    <text evidence="7">The sequence shown here is derived from an EMBL/GenBank/DDBJ whole genome shotgun (WGS) entry which is preliminary data.</text>
</comment>
<dbReference type="GO" id="GO:0008158">
    <property type="term" value="F:hedgehog receptor activity"/>
    <property type="evidence" value="ECO:0007669"/>
    <property type="project" value="TreeGrafter"/>
</dbReference>
<dbReference type="Proteomes" id="UP000580250">
    <property type="component" value="Unassembled WGS sequence"/>
</dbReference>
<evidence type="ECO:0000256" key="5">
    <source>
        <dbReference type="ARBA" id="ARBA00023136"/>
    </source>
</evidence>
<keyword evidence="3" id="KW-0812">Transmembrane</keyword>
<keyword evidence="6" id="KW-0325">Glycoprotein</keyword>
<sequence>MASYQVLIQTADPKSREHNVLSRIDLLKHVNLLKEITQMRIFKFGRHWRLEDICFKPGSLDISNSSIAHALKPTLERLVPCVWISPIDCFF</sequence>
<dbReference type="GO" id="GO:0005886">
    <property type="term" value="C:plasma membrane"/>
    <property type="evidence" value="ECO:0007669"/>
    <property type="project" value="TreeGrafter"/>
</dbReference>
<comment type="similarity">
    <text evidence="2">Belongs to the patched family.</text>
</comment>
<evidence type="ECO:0000313" key="7">
    <source>
        <dbReference type="EMBL" id="CAD2207148.1"/>
    </source>
</evidence>
<evidence type="ECO:0000256" key="2">
    <source>
        <dbReference type="ARBA" id="ARBA00005585"/>
    </source>
</evidence>
<reference evidence="7 8" key="1">
    <citation type="submission" date="2020-08" db="EMBL/GenBank/DDBJ databases">
        <authorList>
            <person name="Koutsovoulos G."/>
            <person name="Danchin GJ E."/>
        </authorList>
    </citation>
    <scope>NUCLEOTIDE SEQUENCE [LARGE SCALE GENOMIC DNA]</scope>
</reference>
<evidence type="ECO:0000256" key="4">
    <source>
        <dbReference type="ARBA" id="ARBA00022989"/>
    </source>
</evidence>
<dbReference type="OrthoDB" id="5873834at2759"/>
<dbReference type="GO" id="GO:0045879">
    <property type="term" value="P:negative regulation of smoothened signaling pathway"/>
    <property type="evidence" value="ECO:0007669"/>
    <property type="project" value="TreeGrafter"/>
</dbReference>